<comment type="caution">
    <text evidence="2">The sequence shown here is derived from an EMBL/GenBank/DDBJ whole genome shotgun (WGS) entry which is preliminary data.</text>
</comment>
<keyword evidence="1" id="KW-0472">Membrane</keyword>
<name>A0A8J2PW83_9HEXA</name>
<dbReference type="AlphaFoldDB" id="A0A8J2PW83"/>
<sequence length="166" mass="17359">NPFVGTTTKTGLYPTYLQIHPLPSLTSEGNEAPTTLPPVLLNLIANLKNQSGFIKEYFSNVSSEAGDEPEGAIDKIGEVTTVRNDGAPDGGNNIAILTTSSNSVAQIMGELTQGNILQGTTGAVLNGTRDGILQFVATLSTLSFTTKMVIVFALSISVLSIVLGVY</sequence>
<evidence type="ECO:0000313" key="3">
    <source>
        <dbReference type="Proteomes" id="UP000708208"/>
    </source>
</evidence>
<protein>
    <submittedName>
        <fullName evidence="2">Uncharacterized protein</fullName>
    </submittedName>
</protein>
<keyword evidence="1" id="KW-1133">Transmembrane helix</keyword>
<reference evidence="2" key="1">
    <citation type="submission" date="2021-06" db="EMBL/GenBank/DDBJ databases">
        <authorList>
            <person name="Hodson N. C."/>
            <person name="Mongue J. A."/>
            <person name="Jaron S. K."/>
        </authorList>
    </citation>
    <scope>NUCLEOTIDE SEQUENCE</scope>
</reference>
<proteinExistence type="predicted"/>
<gene>
    <name evidence="2" type="ORF">AFUS01_LOCUS40484</name>
</gene>
<organism evidence="2 3">
    <name type="scientific">Allacma fusca</name>
    <dbReference type="NCBI Taxonomy" id="39272"/>
    <lineage>
        <taxon>Eukaryota</taxon>
        <taxon>Metazoa</taxon>
        <taxon>Ecdysozoa</taxon>
        <taxon>Arthropoda</taxon>
        <taxon>Hexapoda</taxon>
        <taxon>Collembola</taxon>
        <taxon>Symphypleona</taxon>
        <taxon>Sminthuridae</taxon>
        <taxon>Allacma</taxon>
    </lineage>
</organism>
<dbReference type="Proteomes" id="UP000708208">
    <property type="component" value="Unassembled WGS sequence"/>
</dbReference>
<accession>A0A8J2PW83</accession>
<keyword evidence="3" id="KW-1185">Reference proteome</keyword>
<evidence type="ECO:0000256" key="1">
    <source>
        <dbReference type="SAM" id="Phobius"/>
    </source>
</evidence>
<evidence type="ECO:0000313" key="2">
    <source>
        <dbReference type="EMBL" id="CAG7830697.1"/>
    </source>
</evidence>
<feature type="transmembrane region" description="Helical" evidence="1">
    <location>
        <begin position="148"/>
        <end position="165"/>
    </location>
</feature>
<dbReference type="EMBL" id="CAJVCH010557176">
    <property type="protein sequence ID" value="CAG7830697.1"/>
    <property type="molecule type" value="Genomic_DNA"/>
</dbReference>
<feature type="non-terminal residue" evidence="2">
    <location>
        <position position="1"/>
    </location>
</feature>
<feature type="non-terminal residue" evidence="2">
    <location>
        <position position="166"/>
    </location>
</feature>
<keyword evidence="1" id="KW-0812">Transmembrane</keyword>